<proteinExistence type="predicted"/>
<dbReference type="AlphaFoldDB" id="A0A2K9AUY3"/>
<dbReference type="Proteomes" id="UP000232693">
    <property type="component" value="Chromosome"/>
</dbReference>
<gene>
    <name evidence="1" type="ORF">CW740_00150</name>
</gene>
<protein>
    <recommendedName>
        <fullName evidence="3">DUF2971 domain-containing protein</fullName>
    </recommendedName>
</protein>
<accession>A0A2K9AUY3</accession>
<sequence>MTRPANNENPKIWRYMDLAQFVSLLANESLWFSSAKFFDDPFEGSHSKLYAKTMNNLNLTEDEKAQKIKIARELPKYTFINCWHISDIESYAMWKIYGKSGSSVAIQSTYNKLYGALKNYNEVTLGLVDYKDYETEQLSVYGPTELVPFFNKGKTFHYEQELRAVIQYNEKLNKIFASDKDMEQEELPTGLERKVDLNALIESIYVSPGAPVFFKNSVTAILDKFGYTKLQREIVYSKLEREPIYGSAI</sequence>
<evidence type="ECO:0008006" key="3">
    <source>
        <dbReference type="Google" id="ProtNLM"/>
    </source>
</evidence>
<organism evidence="1 2">
    <name type="scientific">Kangiella profundi</name>
    <dbReference type="NCBI Taxonomy" id="1561924"/>
    <lineage>
        <taxon>Bacteria</taxon>
        <taxon>Pseudomonadati</taxon>
        <taxon>Pseudomonadota</taxon>
        <taxon>Gammaproteobacteria</taxon>
        <taxon>Kangiellales</taxon>
        <taxon>Kangiellaceae</taxon>
        <taxon>Kangiella</taxon>
    </lineage>
</organism>
<name>A0A2K9AUY3_9GAMM</name>
<keyword evidence="2" id="KW-1185">Reference proteome</keyword>
<evidence type="ECO:0000313" key="2">
    <source>
        <dbReference type="Proteomes" id="UP000232693"/>
    </source>
</evidence>
<dbReference type="KEGG" id="kpd:CW740_00150"/>
<reference evidence="1 2" key="1">
    <citation type="submission" date="2017-12" db="EMBL/GenBank/DDBJ databases">
        <title>Kangiella profundi FT102 completed genome.</title>
        <authorList>
            <person name="Xu J."/>
            <person name="Wang J."/>
            <person name="Lu Y."/>
        </authorList>
    </citation>
    <scope>NUCLEOTIDE SEQUENCE [LARGE SCALE GENOMIC DNA]</scope>
    <source>
        <strain evidence="1 2">FT102</strain>
    </source>
</reference>
<dbReference type="EMBL" id="CP025120">
    <property type="protein sequence ID" value="AUD77729.1"/>
    <property type="molecule type" value="Genomic_DNA"/>
</dbReference>
<evidence type="ECO:0000313" key="1">
    <source>
        <dbReference type="EMBL" id="AUD77729.1"/>
    </source>
</evidence>